<proteinExistence type="predicted"/>
<accession>A0A8S1Q8R0</accession>
<name>A0A8S1Q8R0_9CILI</name>
<keyword evidence="2" id="KW-1185">Reference proteome</keyword>
<dbReference type="Proteomes" id="UP000692954">
    <property type="component" value="Unassembled WGS sequence"/>
</dbReference>
<protein>
    <submittedName>
        <fullName evidence="1">Uncharacterized protein</fullName>
    </submittedName>
</protein>
<dbReference type="EMBL" id="CAJJDN010000098">
    <property type="protein sequence ID" value="CAD8111535.1"/>
    <property type="molecule type" value="Genomic_DNA"/>
</dbReference>
<organism evidence="1 2">
    <name type="scientific">Paramecium sonneborni</name>
    <dbReference type="NCBI Taxonomy" id="65129"/>
    <lineage>
        <taxon>Eukaryota</taxon>
        <taxon>Sar</taxon>
        <taxon>Alveolata</taxon>
        <taxon>Ciliophora</taxon>
        <taxon>Intramacronucleata</taxon>
        <taxon>Oligohymenophorea</taxon>
        <taxon>Peniculida</taxon>
        <taxon>Parameciidae</taxon>
        <taxon>Paramecium</taxon>
    </lineage>
</organism>
<evidence type="ECO:0000313" key="1">
    <source>
        <dbReference type="EMBL" id="CAD8111535.1"/>
    </source>
</evidence>
<sequence>MSKTNDIGLIFSYVYDKISKIHLHNITQTLSSIKIQLELILGQMDDVTQNLTYSNLEYLFEWAKACQQSLKINLFQNQEEAGLMNEINQILLEIFQCFHNAIDKNYMIPLSTICITNEFGNIITQEDNFIEIMGNSTLLNFTHFIDVYATPNFQLGPDNIDNIQTTFYKLNYGALEKVFTQENTLSQILKNVAQQREYFFQRYQLNVTIGNFEFTKYDEQNQLFFYHPLYALNEEKIKKLLIVQFVTLNYLPSIQLDEYIQSAKFADNIKKFYQKLTKTLQDE</sequence>
<gene>
    <name evidence="1" type="ORF">PSON_ATCC_30995.1.T0980123</name>
</gene>
<evidence type="ECO:0000313" key="2">
    <source>
        <dbReference type="Proteomes" id="UP000692954"/>
    </source>
</evidence>
<dbReference type="AlphaFoldDB" id="A0A8S1Q8R0"/>
<comment type="caution">
    <text evidence="1">The sequence shown here is derived from an EMBL/GenBank/DDBJ whole genome shotgun (WGS) entry which is preliminary data.</text>
</comment>
<dbReference type="OrthoDB" id="292418at2759"/>
<reference evidence="1" key="1">
    <citation type="submission" date="2021-01" db="EMBL/GenBank/DDBJ databases">
        <authorList>
            <consortium name="Genoscope - CEA"/>
            <person name="William W."/>
        </authorList>
    </citation>
    <scope>NUCLEOTIDE SEQUENCE</scope>
</reference>